<dbReference type="AlphaFoldDB" id="A0A8X6KFE5"/>
<feature type="non-terminal residue" evidence="2">
    <location>
        <position position="55"/>
    </location>
</feature>
<sequence length="55" mass="6122">SQHYCKFFDKFKAQACPFFPKDVECECPIKANTFGGNQVTIVPPNLGPIIKFVAS</sequence>
<gene>
    <name evidence="2" type="primary">NCL1_46228</name>
    <name evidence="2" type="ORF">NPIL_145831</name>
</gene>
<protein>
    <submittedName>
        <fullName evidence="2">ML domain-containing protein</fullName>
    </submittedName>
</protein>
<accession>A0A8X6KFE5</accession>
<dbReference type="InterPro" id="IPR036846">
    <property type="entry name" value="GM2-AP_sf"/>
</dbReference>
<keyword evidence="3" id="KW-1185">Reference proteome</keyword>
<evidence type="ECO:0000313" key="2">
    <source>
        <dbReference type="EMBL" id="GFS45120.1"/>
    </source>
</evidence>
<dbReference type="OrthoDB" id="6407652at2759"/>
<proteinExistence type="predicted"/>
<comment type="caution">
    <text evidence="2">The sequence shown here is derived from an EMBL/GenBank/DDBJ whole genome shotgun (WGS) entry which is preliminary data.</text>
</comment>
<dbReference type="EMBL" id="BMAW01044507">
    <property type="protein sequence ID" value="GFS45120.1"/>
    <property type="molecule type" value="Genomic_DNA"/>
</dbReference>
<feature type="non-terminal residue" evidence="2">
    <location>
        <position position="1"/>
    </location>
</feature>
<dbReference type="Proteomes" id="UP000887013">
    <property type="component" value="Unassembled WGS sequence"/>
</dbReference>
<evidence type="ECO:0000256" key="1">
    <source>
        <dbReference type="ARBA" id="ARBA00022729"/>
    </source>
</evidence>
<evidence type="ECO:0000313" key="3">
    <source>
        <dbReference type="Proteomes" id="UP000887013"/>
    </source>
</evidence>
<organism evidence="2 3">
    <name type="scientific">Nephila pilipes</name>
    <name type="common">Giant wood spider</name>
    <name type="synonym">Nephila maculata</name>
    <dbReference type="NCBI Taxonomy" id="299642"/>
    <lineage>
        <taxon>Eukaryota</taxon>
        <taxon>Metazoa</taxon>
        <taxon>Ecdysozoa</taxon>
        <taxon>Arthropoda</taxon>
        <taxon>Chelicerata</taxon>
        <taxon>Arachnida</taxon>
        <taxon>Araneae</taxon>
        <taxon>Araneomorphae</taxon>
        <taxon>Entelegynae</taxon>
        <taxon>Araneoidea</taxon>
        <taxon>Nephilidae</taxon>
        <taxon>Nephila</taxon>
    </lineage>
</organism>
<dbReference type="Gene3D" id="2.70.220.10">
    <property type="entry name" value="Ganglioside GM2 activator"/>
    <property type="match status" value="1"/>
</dbReference>
<name>A0A8X6KFE5_NEPPI</name>
<keyword evidence="1" id="KW-0732">Signal</keyword>
<reference evidence="2" key="1">
    <citation type="submission" date="2020-08" db="EMBL/GenBank/DDBJ databases">
        <title>Multicomponent nature underlies the extraordinary mechanical properties of spider dragline silk.</title>
        <authorList>
            <person name="Kono N."/>
            <person name="Nakamura H."/>
            <person name="Mori M."/>
            <person name="Yoshida Y."/>
            <person name="Ohtoshi R."/>
            <person name="Malay A.D."/>
            <person name="Moran D.A.P."/>
            <person name="Tomita M."/>
            <person name="Numata K."/>
            <person name="Arakawa K."/>
        </authorList>
    </citation>
    <scope>NUCLEOTIDE SEQUENCE</scope>
</reference>